<evidence type="ECO:0000313" key="2">
    <source>
        <dbReference type="Proteomes" id="UP000215914"/>
    </source>
</evidence>
<organism evidence="1 2">
    <name type="scientific">Helianthus annuus</name>
    <name type="common">Common sunflower</name>
    <dbReference type="NCBI Taxonomy" id="4232"/>
    <lineage>
        <taxon>Eukaryota</taxon>
        <taxon>Viridiplantae</taxon>
        <taxon>Streptophyta</taxon>
        <taxon>Embryophyta</taxon>
        <taxon>Tracheophyta</taxon>
        <taxon>Spermatophyta</taxon>
        <taxon>Magnoliopsida</taxon>
        <taxon>eudicotyledons</taxon>
        <taxon>Gunneridae</taxon>
        <taxon>Pentapetalae</taxon>
        <taxon>asterids</taxon>
        <taxon>campanulids</taxon>
        <taxon>Asterales</taxon>
        <taxon>Asteraceae</taxon>
        <taxon>Asteroideae</taxon>
        <taxon>Heliantheae alliance</taxon>
        <taxon>Heliantheae</taxon>
        <taxon>Helianthus</taxon>
    </lineage>
</organism>
<dbReference type="Proteomes" id="UP000215914">
    <property type="component" value="Unassembled WGS sequence"/>
</dbReference>
<reference evidence="1" key="1">
    <citation type="journal article" date="2017" name="Nature">
        <title>The sunflower genome provides insights into oil metabolism, flowering and Asterid evolution.</title>
        <authorList>
            <person name="Badouin H."/>
            <person name="Gouzy J."/>
            <person name="Grassa C.J."/>
            <person name="Murat F."/>
            <person name="Staton S.E."/>
            <person name="Cottret L."/>
            <person name="Lelandais-Briere C."/>
            <person name="Owens G.L."/>
            <person name="Carrere S."/>
            <person name="Mayjonade B."/>
            <person name="Legrand L."/>
            <person name="Gill N."/>
            <person name="Kane N.C."/>
            <person name="Bowers J.E."/>
            <person name="Hubner S."/>
            <person name="Bellec A."/>
            <person name="Berard A."/>
            <person name="Berges H."/>
            <person name="Blanchet N."/>
            <person name="Boniface M.C."/>
            <person name="Brunel D."/>
            <person name="Catrice O."/>
            <person name="Chaidir N."/>
            <person name="Claudel C."/>
            <person name="Donnadieu C."/>
            <person name="Faraut T."/>
            <person name="Fievet G."/>
            <person name="Helmstetter N."/>
            <person name="King M."/>
            <person name="Knapp S.J."/>
            <person name="Lai Z."/>
            <person name="Le Paslier M.C."/>
            <person name="Lippi Y."/>
            <person name="Lorenzon L."/>
            <person name="Mandel J.R."/>
            <person name="Marage G."/>
            <person name="Marchand G."/>
            <person name="Marquand E."/>
            <person name="Bret-Mestries E."/>
            <person name="Morien E."/>
            <person name="Nambeesan S."/>
            <person name="Nguyen T."/>
            <person name="Pegot-Espagnet P."/>
            <person name="Pouilly N."/>
            <person name="Raftis F."/>
            <person name="Sallet E."/>
            <person name="Schiex T."/>
            <person name="Thomas J."/>
            <person name="Vandecasteele C."/>
            <person name="Vares D."/>
            <person name="Vear F."/>
            <person name="Vautrin S."/>
            <person name="Crespi M."/>
            <person name="Mangin B."/>
            <person name="Burke J.M."/>
            <person name="Salse J."/>
            <person name="Munos S."/>
            <person name="Vincourt P."/>
            <person name="Rieseberg L.H."/>
            <person name="Langlade N.B."/>
        </authorList>
    </citation>
    <scope>NUCLEOTIDE SEQUENCE</scope>
    <source>
        <tissue evidence="1">Leaves</tissue>
    </source>
</reference>
<dbReference type="Gramene" id="mRNA:HanXRQr2_Chr10g0435731">
    <property type="protein sequence ID" value="CDS:HanXRQr2_Chr10g0435731.1"/>
    <property type="gene ID" value="HanXRQr2_Chr10g0435731"/>
</dbReference>
<protein>
    <submittedName>
        <fullName evidence="1">Uncharacterized protein</fullName>
    </submittedName>
</protein>
<gene>
    <name evidence="1" type="ORF">HanXRQr2_Chr10g0435731</name>
</gene>
<dbReference type="EMBL" id="MNCJ02000325">
    <property type="protein sequence ID" value="KAF5786026.1"/>
    <property type="molecule type" value="Genomic_DNA"/>
</dbReference>
<accession>A0A9K3HWV5</accession>
<keyword evidence="2" id="KW-1185">Reference proteome</keyword>
<name>A0A9K3HWV5_HELAN</name>
<reference evidence="1" key="2">
    <citation type="submission" date="2020-06" db="EMBL/GenBank/DDBJ databases">
        <title>Helianthus annuus Genome sequencing and assembly Release 2.</title>
        <authorList>
            <person name="Gouzy J."/>
            <person name="Langlade N."/>
            <person name="Munos S."/>
        </authorList>
    </citation>
    <scope>NUCLEOTIDE SEQUENCE</scope>
    <source>
        <tissue evidence="1">Leaves</tissue>
    </source>
</reference>
<evidence type="ECO:0000313" key="1">
    <source>
        <dbReference type="EMBL" id="KAF5786026.1"/>
    </source>
</evidence>
<dbReference type="AlphaFoldDB" id="A0A9K3HWV5"/>
<comment type="caution">
    <text evidence="1">The sequence shown here is derived from an EMBL/GenBank/DDBJ whole genome shotgun (WGS) entry which is preliminary data.</text>
</comment>
<proteinExistence type="predicted"/>
<sequence>MKGSDNRSKSPYLFIYRCGFIRIHKGVIIVNWGFKFSNIFKACISFFIYPDTFC</sequence>